<reference evidence="4" key="1">
    <citation type="submission" date="2017-02" db="UniProtKB">
        <authorList>
            <consortium name="WormBaseParasite"/>
        </authorList>
    </citation>
    <scope>IDENTIFICATION</scope>
</reference>
<dbReference type="OMA" id="CEERKEY"/>
<dbReference type="AlphaFoldDB" id="A0A0N5CN88"/>
<evidence type="ECO:0000313" key="3">
    <source>
        <dbReference type="Proteomes" id="UP000276776"/>
    </source>
</evidence>
<dbReference type="STRING" id="103827.A0A0N5CN88"/>
<proteinExistence type="predicted"/>
<dbReference type="OrthoDB" id="5863694at2759"/>
<organism evidence="4">
    <name type="scientific">Thelazia callipaeda</name>
    <name type="common">Oriental eyeworm</name>
    <name type="synonym">Parasitic nematode</name>
    <dbReference type="NCBI Taxonomy" id="103827"/>
    <lineage>
        <taxon>Eukaryota</taxon>
        <taxon>Metazoa</taxon>
        <taxon>Ecdysozoa</taxon>
        <taxon>Nematoda</taxon>
        <taxon>Chromadorea</taxon>
        <taxon>Rhabditida</taxon>
        <taxon>Spirurina</taxon>
        <taxon>Spiruromorpha</taxon>
        <taxon>Thelazioidea</taxon>
        <taxon>Thelaziidae</taxon>
        <taxon>Thelazia</taxon>
    </lineage>
</organism>
<evidence type="ECO:0000313" key="4">
    <source>
        <dbReference type="WBParaSite" id="TCLT_0000163801-mRNA-1"/>
    </source>
</evidence>
<dbReference type="EMBL" id="UYYF01000230">
    <property type="protein sequence ID" value="VDM97187.1"/>
    <property type="molecule type" value="Genomic_DNA"/>
</dbReference>
<accession>A0A0N5CN88</accession>
<evidence type="ECO:0000313" key="2">
    <source>
        <dbReference type="EMBL" id="VDM97187.1"/>
    </source>
</evidence>
<dbReference type="Proteomes" id="UP000276776">
    <property type="component" value="Unassembled WGS sequence"/>
</dbReference>
<evidence type="ECO:0000256" key="1">
    <source>
        <dbReference type="SAM" id="Coils"/>
    </source>
</evidence>
<reference evidence="2 3" key="2">
    <citation type="submission" date="2018-11" db="EMBL/GenBank/DDBJ databases">
        <authorList>
            <consortium name="Pathogen Informatics"/>
        </authorList>
    </citation>
    <scope>NUCLEOTIDE SEQUENCE [LARGE SCALE GENOMIC DNA]</scope>
</reference>
<feature type="coiled-coil region" evidence="1">
    <location>
        <begin position="140"/>
        <end position="174"/>
    </location>
</feature>
<sequence>MNYTLQSQFARAERDLANSLLEKAQIKIENQCLHNGIKRSQQNLKEITDTLQEIISRNAIKNQEWNWRMKRDLHARRSIEKKLRDATGTRVAKCNRSDQLQSKGLLERNSSNSEMDLSVKLKSCEERKEYQGDRNDSASRMKMDRKLTEAKCEIAKLKAKNRQLQRLCEDAQVNGQNYNEIQGMMDAVVNDIEIQNAKHTKVVQQMKKSLKHEISSLILNTIQNSTVIQQKLDLIDSLAFENSQITSKLEELQDSILKLAQTLCQVDTMHETQLKQPNVCAVDEKNCIARTVNYLNVLEHNAILRKQNLLFQDIIYSALGHIPAICDLMTFILENTNVSINHCVDKFIKKLVFERNKTLVPF</sequence>
<name>A0A0N5CN88_THECL</name>
<protein>
    <submittedName>
        <fullName evidence="4">GRIP domain-containing protein</fullName>
    </submittedName>
</protein>
<keyword evidence="1" id="KW-0175">Coiled coil</keyword>
<dbReference type="WBParaSite" id="TCLT_0000163801-mRNA-1">
    <property type="protein sequence ID" value="TCLT_0000163801-mRNA-1"/>
    <property type="gene ID" value="TCLT_0000163801"/>
</dbReference>
<keyword evidence="3" id="KW-1185">Reference proteome</keyword>
<gene>
    <name evidence="2" type="ORF">TCLT_LOCUS1639</name>
</gene>